<organism evidence="2 3">
    <name type="scientific">Shimia marina</name>
    <dbReference type="NCBI Taxonomy" id="321267"/>
    <lineage>
        <taxon>Bacteria</taxon>
        <taxon>Pseudomonadati</taxon>
        <taxon>Pseudomonadota</taxon>
        <taxon>Alphaproteobacteria</taxon>
        <taxon>Rhodobacterales</taxon>
        <taxon>Roseobacteraceae</taxon>
    </lineage>
</organism>
<gene>
    <name evidence="2" type="ORF">SHM7688_02363</name>
</gene>
<reference evidence="2 3" key="1">
    <citation type="submission" date="2015-09" db="EMBL/GenBank/DDBJ databases">
        <authorList>
            <consortium name="Swine Surveillance"/>
        </authorList>
    </citation>
    <scope>NUCLEOTIDE SEQUENCE [LARGE SCALE GENOMIC DNA]</scope>
    <source>
        <strain evidence="2 3">CECT 7688</strain>
    </source>
</reference>
<name>A0A0N7LS85_9RHOB</name>
<dbReference type="Proteomes" id="UP000054823">
    <property type="component" value="Unassembled WGS sequence"/>
</dbReference>
<keyword evidence="3" id="KW-1185">Reference proteome</keyword>
<dbReference type="AlphaFoldDB" id="A0A0N7LS85"/>
<evidence type="ECO:0000259" key="1">
    <source>
        <dbReference type="Pfam" id="PF04248"/>
    </source>
</evidence>
<evidence type="ECO:0000313" key="2">
    <source>
        <dbReference type="EMBL" id="CUH52916.1"/>
    </source>
</evidence>
<sequence>MSSKITIRKAEGNWVVRAGGAILGESTNALELSEGDMAPVIYFPRSDIATAFLDDSDKRTHCPLKGDASYFSIVTKSQTIKDSAWSYEDPIADVARIKDHLAFHTSDLVTVERV</sequence>
<dbReference type="EMBL" id="CYPW01000024">
    <property type="protein sequence ID" value="CUH52916.1"/>
    <property type="molecule type" value="Genomic_DNA"/>
</dbReference>
<dbReference type="InterPro" id="IPR007361">
    <property type="entry name" value="DUF427"/>
</dbReference>
<dbReference type="STRING" id="321267.SHM7688_02363"/>
<dbReference type="PANTHER" id="PTHR34310">
    <property type="entry name" value="DUF427 DOMAIN PROTEIN (AFU_ORTHOLOGUE AFUA_3G02220)"/>
    <property type="match status" value="1"/>
</dbReference>
<dbReference type="InterPro" id="IPR038694">
    <property type="entry name" value="DUF427_sf"/>
</dbReference>
<dbReference type="PANTHER" id="PTHR34310:SF9">
    <property type="entry name" value="BLR5716 PROTEIN"/>
    <property type="match status" value="1"/>
</dbReference>
<protein>
    <recommendedName>
        <fullName evidence="1">DUF427 domain-containing protein</fullName>
    </recommendedName>
</protein>
<evidence type="ECO:0000313" key="3">
    <source>
        <dbReference type="Proteomes" id="UP000054823"/>
    </source>
</evidence>
<feature type="domain" description="DUF427" evidence="1">
    <location>
        <begin position="15"/>
        <end position="104"/>
    </location>
</feature>
<dbReference type="OrthoDB" id="9815163at2"/>
<dbReference type="Gene3D" id="2.170.150.40">
    <property type="entry name" value="Domain of unknown function (DUF427)"/>
    <property type="match status" value="1"/>
</dbReference>
<dbReference type="Pfam" id="PF04248">
    <property type="entry name" value="NTP_transf_9"/>
    <property type="match status" value="1"/>
</dbReference>
<accession>A0A0N7LS85</accession>
<proteinExistence type="predicted"/>
<dbReference type="RefSeq" id="WP_058240103.1">
    <property type="nucleotide sequence ID" value="NZ_CYPW01000024.1"/>
</dbReference>